<evidence type="ECO:0000313" key="1">
    <source>
        <dbReference type="EMBL" id="PKK88551.1"/>
    </source>
</evidence>
<sequence>MRMLFMIQVTPFLEKGFIMKLKGFTISGVKILSVGAGSAVTDILMTDEISMLREPKKLRYVKVLFAISTVGEQIAKIVAEYSTKNSKPSHNCPVLNMH</sequence>
<gene>
    <name evidence="1" type="ORF">CVV64_18285</name>
</gene>
<reference evidence="1 2" key="1">
    <citation type="journal article" date="2017" name="ISME J.">
        <title>Potential for microbial H2 and metal transformations associated with novel bacteria and archaea in deep terrestrial subsurface sediments.</title>
        <authorList>
            <person name="Hernsdorf A.W."/>
            <person name="Amano Y."/>
            <person name="Miyakawa K."/>
            <person name="Ise K."/>
            <person name="Suzuki Y."/>
            <person name="Anantharaman K."/>
            <person name="Probst A."/>
            <person name="Burstein D."/>
            <person name="Thomas B.C."/>
            <person name="Banfield J.F."/>
        </authorList>
    </citation>
    <scope>NUCLEOTIDE SEQUENCE [LARGE SCALE GENOMIC DNA]</scope>
    <source>
        <strain evidence="1">HGW-Wallbacteria-1</strain>
    </source>
</reference>
<accession>A0A2N1PJN0</accession>
<dbReference type="Proteomes" id="UP000233256">
    <property type="component" value="Unassembled WGS sequence"/>
</dbReference>
<protein>
    <submittedName>
        <fullName evidence="1">Uncharacterized protein</fullName>
    </submittedName>
</protein>
<proteinExistence type="predicted"/>
<dbReference type="AlphaFoldDB" id="A0A2N1PJN0"/>
<comment type="caution">
    <text evidence="1">The sequence shown here is derived from an EMBL/GenBank/DDBJ whole genome shotgun (WGS) entry which is preliminary data.</text>
</comment>
<organism evidence="1 2">
    <name type="scientific">Candidatus Wallbacteria bacterium HGW-Wallbacteria-1</name>
    <dbReference type="NCBI Taxonomy" id="2013854"/>
    <lineage>
        <taxon>Bacteria</taxon>
        <taxon>Candidatus Walliibacteriota</taxon>
    </lineage>
</organism>
<dbReference type="EMBL" id="PGXC01000042">
    <property type="protein sequence ID" value="PKK88551.1"/>
    <property type="molecule type" value="Genomic_DNA"/>
</dbReference>
<name>A0A2N1PJN0_9BACT</name>
<evidence type="ECO:0000313" key="2">
    <source>
        <dbReference type="Proteomes" id="UP000233256"/>
    </source>
</evidence>